<evidence type="ECO:0000313" key="1">
    <source>
        <dbReference type="EMBL" id="MCY4743840.1"/>
    </source>
</evidence>
<keyword evidence="2" id="KW-1185">Reference proteome</keyword>
<dbReference type="Proteomes" id="UP001076464">
    <property type="component" value="Unassembled WGS sequence"/>
</dbReference>
<gene>
    <name evidence="1" type="ORF">NYO99_02525</name>
</gene>
<dbReference type="EMBL" id="JAPPUY010000001">
    <property type="protein sequence ID" value="MCY4743840.1"/>
    <property type="molecule type" value="Genomic_DNA"/>
</dbReference>
<name>A0ACC6C6A5_9BURK</name>
<comment type="caution">
    <text evidence="1">The sequence shown here is derived from an EMBL/GenBank/DDBJ whole genome shotgun (WGS) entry which is preliminary data.</text>
</comment>
<evidence type="ECO:0000313" key="2">
    <source>
        <dbReference type="Proteomes" id="UP001076464"/>
    </source>
</evidence>
<organism evidence="1 2">
    <name type="scientific">Roseateles hydrophilus</name>
    <dbReference type="NCBI Taxonomy" id="2975054"/>
    <lineage>
        <taxon>Bacteria</taxon>
        <taxon>Pseudomonadati</taxon>
        <taxon>Pseudomonadota</taxon>
        <taxon>Betaproteobacteria</taxon>
        <taxon>Burkholderiales</taxon>
        <taxon>Sphaerotilaceae</taxon>
        <taxon>Roseateles</taxon>
    </lineage>
</organism>
<protein>
    <submittedName>
        <fullName evidence="1">Uncharacterized protein</fullName>
    </submittedName>
</protein>
<proteinExistence type="predicted"/>
<sequence>MRALTLLLLTAPALAHEGHGPQGPHLHGWDGLGTLALVAAAGVAIWWFTKGRK</sequence>
<accession>A0ACC6C6A5</accession>
<reference evidence="1" key="1">
    <citation type="submission" date="2022-08" db="EMBL/GenBank/DDBJ databases">
        <title>Genome sequencing of Pelomonas sp. UHG3.</title>
        <authorList>
            <person name="So Y."/>
        </authorList>
    </citation>
    <scope>NUCLEOTIDE SEQUENCE</scope>
    <source>
        <strain evidence="1">UHG3</strain>
    </source>
</reference>